<dbReference type="InParanoid" id="A0A804I327"/>
<proteinExistence type="predicted"/>
<dbReference type="Gramene" id="Ma02_t15200.1">
    <property type="protein sequence ID" value="Ma02_p15200.1"/>
    <property type="gene ID" value="Ma02_g15200"/>
</dbReference>
<organism evidence="2 3">
    <name type="scientific">Musa acuminata subsp. malaccensis</name>
    <name type="common">Wild banana</name>
    <name type="synonym">Musa malaccensis</name>
    <dbReference type="NCBI Taxonomy" id="214687"/>
    <lineage>
        <taxon>Eukaryota</taxon>
        <taxon>Viridiplantae</taxon>
        <taxon>Streptophyta</taxon>
        <taxon>Embryophyta</taxon>
        <taxon>Tracheophyta</taxon>
        <taxon>Spermatophyta</taxon>
        <taxon>Magnoliopsida</taxon>
        <taxon>Liliopsida</taxon>
        <taxon>Zingiberales</taxon>
        <taxon>Musaceae</taxon>
        <taxon>Musa</taxon>
    </lineage>
</organism>
<dbReference type="AlphaFoldDB" id="A0A804I327"/>
<protein>
    <submittedName>
        <fullName evidence="1">(wild Malaysian banana) hypothetical protein</fullName>
    </submittedName>
</protein>
<gene>
    <name evidence="1" type="ORF">GSMUA_70120.1</name>
</gene>
<accession>A0A804I327</accession>
<keyword evidence="3" id="KW-1185">Reference proteome</keyword>
<reference evidence="1" key="1">
    <citation type="submission" date="2021-03" db="EMBL/GenBank/DDBJ databases">
        <authorList>
            <consortium name="Genoscope - CEA"/>
            <person name="William W."/>
        </authorList>
    </citation>
    <scope>NUCLEOTIDE SEQUENCE</scope>
    <source>
        <strain evidence="1">Doubled-haploid Pahang</strain>
    </source>
</reference>
<evidence type="ECO:0000313" key="3">
    <source>
        <dbReference type="Proteomes" id="UP000012960"/>
    </source>
</evidence>
<dbReference type="Proteomes" id="UP000012960">
    <property type="component" value="Unplaced"/>
</dbReference>
<sequence length="51" mass="5879">MPLTRDTEYKTHTHTHSLSLSLSHVLYCNRNLADPNTNDCSSHSPFFYDPN</sequence>
<evidence type="ECO:0000313" key="2">
    <source>
        <dbReference type="EnsemblPlants" id="Ma02_p15200.1"/>
    </source>
</evidence>
<name>A0A804I327_MUSAM</name>
<reference evidence="2" key="2">
    <citation type="submission" date="2021-05" db="UniProtKB">
        <authorList>
            <consortium name="EnsemblPlants"/>
        </authorList>
    </citation>
    <scope>IDENTIFICATION</scope>
    <source>
        <strain evidence="2">subsp. malaccensis</strain>
    </source>
</reference>
<evidence type="ECO:0000313" key="1">
    <source>
        <dbReference type="EMBL" id="CAG1862118.1"/>
    </source>
</evidence>
<dbReference type="EnsemblPlants" id="Ma02_t15200.1">
    <property type="protein sequence ID" value="Ma02_p15200.1"/>
    <property type="gene ID" value="Ma02_g15200"/>
</dbReference>
<dbReference type="EMBL" id="HG996467">
    <property type="protein sequence ID" value="CAG1862118.1"/>
    <property type="molecule type" value="Genomic_DNA"/>
</dbReference>